<organism evidence="1 2">
    <name type="scientific">Myroides pelagicus</name>
    <dbReference type="NCBI Taxonomy" id="270914"/>
    <lineage>
        <taxon>Bacteria</taxon>
        <taxon>Pseudomonadati</taxon>
        <taxon>Bacteroidota</taxon>
        <taxon>Flavobacteriia</taxon>
        <taxon>Flavobacteriales</taxon>
        <taxon>Flavobacteriaceae</taxon>
        <taxon>Myroides</taxon>
    </lineage>
</organism>
<dbReference type="RefSeq" id="WP_155036688.1">
    <property type="nucleotide sequence ID" value="NZ_JAYMMG010000025.1"/>
</dbReference>
<evidence type="ECO:0008006" key="3">
    <source>
        <dbReference type="Google" id="ProtNLM"/>
    </source>
</evidence>
<accession>A0A7K1GQ92</accession>
<keyword evidence="2" id="KW-1185">Reference proteome</keyword>
<gene>
    <name evidence="1" type="ORF">GJV77_12505</name>
</gene>
<comment type="caution">
    <text evidence="1">The sequence shown here is derived from an EMBL/GenBank/DDBJ whole genome shotgun (WGS) entry which is preliminary data.</text>
</comment>
<dbReference type="OrthoDB" id="1143855at2"/>
<evidence type="ECO:0000313" key="1">
    <source>
        <dbReference type="EMBL" id="MTH30709.1"/>
    </source>
</evidence>
<name>A0A7K1GQ92_9FLAO</name>
<dbReference type="AlphaFoldDB" id="A0A7K1GQ92"/>
<dbReference type="PROSITE" id="PS51257">
    <property type="entry name" value="PROKAR_LIPOPROTEIN"/>
    <property type="match status" value="1"/>
</dbReference>
<reference evidence="1 2" key="1">
    <citation type="journal article" date="2006" name="Int. J. Syst. Evol. Microbiol.">
        <title>Myroides pelagicus sp. nov., isolated from seawater in Thailand.</title>
        <authorList>
            <person name="Yoon J."/>
            <person name="Maneerat S."/>
            <person name="Kawai F."/>
            <person name="Yokota A."/>
        </authorList>
    </citation>
    <scope>NUCLEOTIDE SEQUENCE [LARGE SCALE GENOMIC DNA]</scope>
    <source>
        <strain evidence="1 2">SM1T</strain>
    </source>
</reference>
<protein>
    <recommendedName>
        <fullName evidence="3">Lipocalin-like domain-containing protein</fullName>
    </recommendedName>
</protein>
<dbReference type="Proteomes" id="UP000488936">
    <property type="component" value="Unassembled WGS sequence"/>
</dbReference>
<proteinExistence type="predicted"/>
<sequence>MKQLVKYITILFAFIIYGCNDVDTKDLKELNGYWEIDKAIMPNGEEKDYTINSSIDFFQLDSLKGGFRQKLMPQFNGEYLTNDLQENFTISTEGSEVYLLYKTDYASWKEEVVKINKEEFVVKNENGIEYFYKRPVPFSLK</sequence>
<dbReference type="EMBL" id="WMJY01000037">
    <property type="protein sequence ID" value="MTH30709.1"/>
    <property type="molecule type" value="Genomic_DNA"/>
</dbReference>
<evidence type="ECO:0000313" key="2">
    <source>
        <dbReference type="Proteomes" id="UP000488936"/>
    </source>
</evidence>